<accession>A0ABP6T266</accession>
<dbReference type="InterPro" id="IPR012223">
    <property type="entry name" value="TEII"/>
</dbReference>
<dbReference type="Proteomes" id="UP001501676">
    <property type="component" value="Unassembled WGS sequence"/>
</dbReference>
<dbReference type="SUPFAM" id="SSF53474">
    <property type="entry name" value="alpha/beta-Hydrolases"/>
    <property type="match status" value="1"/>
</dbReference>
<evidence type="ECO:0000313" key="5">
    <source>
        <dbReference type="Proteomes" id="UP001501676"/>
    </source>
</evidence>
<dbReference type="GO" id="GO:0016787">
    <property type="term" value="F:hydrolase activity"/>
    <property type="evidence" value="ECO:0007669"/>
    <property type="project" value="UniProtKB-KW"/>
</dbReference>
<protein>
    <submittedName>
        <fullName evidence="4">Alpha/beta fold hydrolase</fullName>
    </submittedName>
</protein>
<dbReference type="Gene3D" id="3.40.50.1820">
    <property type="entry name" value="alpha/beta hydrolase"/>
    <property type="match status" value="1"/>
</dbReference>
<evidence type="ECO:0000256" key="1">
    <source>
        <dbReference type="ARBA" id="ARBA00007169"/>
    </source>
</evidence>
<gene>
    <name evidence="4" type="ORF">GCM10020369_45750</name>
</gene>
<reference evidence="5" key="1">
    <citation type="journal article" date="2019" name="Int. J. Syst. Evol. Microbiol.">
        <title>The Global Catalogue of Microorganisms (GCM) 10K type strain sequencing project: providing services to taxonomists for standard genome sequencing and annotation.</title>
        <authorList>
            <consortium name="The Broad Institute Genomics Platform"/>
            <consortium name="The Broad Institute Genome Sequencing Center for Infectious Disease"/>
            <person name="Wu L."/>
            <person name="Ma J."/>
        </authorList>
    </citation>
    <scope>NUCLEOTIDE SEQUENCE [LARGE SCALE GENOMIC DNA]</scope>
    <source>
        <strain evidence="5">JCM 9458</strain>
    </source>
</reference>
<dbReference type="InterPro" id="IPR029058">
    <property type="entry name" value="AB_hydrolase_fold"/>
</dbReference>
<dbReference type="InterPro" id="IPR001031">
    <property type="entry name" value="Thioesterase"/>
</dbReference>
<proteinExistence type="inferred from homology"/>
<keyword evidence="2 4" id="KW-0378">Hydrolase</keyword>
<organism evidence="4 5">
    <name type="scientific">Cryptosporangium minutisporangium</name>
    <dbReference type="NCBI Taxonomy" id="113569"/>
    <lineage>
        <taxon>Bacteria</taxon>
        <taxon>Bacillati</taxon>
        <taxon>Actinomycetota</taxon>
        <taxon>Actinomycetes</taxon>
        <taxon>Cryptosporangiales</taxon>
        <taxon>Cryptosporangiaceae</taxon>
        <taxon>Cryptosporangium</taxon>
    </lineage>
</organism>
<keyword evidence="5" id="KW-1185">Reference proteome</keyword>
<dbReference type="SMART" id="SM00824">
    <property type="entry name" value="PKS_TE"/>
    <property type="match status" value="1"/>
</dbReference>
<dbReference type="PANTHER" id="PTHR11487:SF0">
    <property type="entry name" value="S-ACYL FATTY ACID SYNTHASE THIOESTERASE, MEDIUM CHAIN"/>
    <property type="match status" value="1"/>
</dbReference>
<dbReference type="EMBL" id="BAAAYN010000029">
    <property type="protein sequence ID" value="GAA3390717.1"/>
    <property type="molecule type" value="Genomic_DNA"/>
</dbReference>
<sequence length="235" mass="25031">MLTWFRRPLPRPDATVRLVCFPHAGGSASFYRWLADLDPGVEVLLVQYPGRENRIAEPMPETMGALVDAVVAALPPGPVAVFGHSMGASVAYEVARRVPVRALVVSGQPAPRWHRSGVVLDMSDADVLAAIRRLGGTASAVLDDPDLREMVVDVMGGDLRLLRTYTPTPAEPPLEVPVRALAGASDPAAPPEQVADWRTVTTGPFDLTTLPGGHFSLVEHAAAVRAEILAALRTA</sequence>
<comment type="caution">
    <text evidence="4">The sequence shown here is derived from an EMBL/GenBank/DDBJ whole genome shotgun (WGS) entry which is preliminary data.</text>
</comment>
<evidence type="ECO:0000259" key="3">
    <source>
        <dbReference type="SMART" id="SM00824"/>
    </source>
</evidence>
<dbReference type="PANTHER" id="PTHR11487">
    <property type="entry name" value="THIOESTERASE"/>
    <property type="match status" value="1"/>
</dbReference>
<name>A0ABP6T266_9ACTN</name>
<evidence type="ECO:0000256" key="2">
    <source>
        <dbReference type="ARBA" id="ARBA00022801"/>
    </source>
</evidence>
<dbReference type="InterPro" id="IPR020802">
    <property type="entry name" value="TesA-like"/>
</dbReference>
<evidence type="ECO:0000313" key="4">
    <source>
        <dbReference type="EMBL" id="GAA3390717.1"/>
    </source>
</evidence>
<feature type="domain" description="Thioesterase TesA-like" evidence="3">
    <location>
        <begin position="19"/>
        <end position="228"/>
    </location>
</feature>
<comment type="similarity">
    <text evidence="1">Belongs to the thioesterase family.</text>
</comment>
<dbReference type="RefSeq" id="WP_345730224.1">
    <property type="nucleotide sequence ID" value="NZ_BAAAYN010000029.1"/>
</dbReference>
<dbReference type="Pfam" id="PF00975">
    <property type="entry name" value="Thioesterase"/>
    <property type="match status" value="1"/>
</dbReference>